<dbReference type="PANTHER" id="PTHR45640:SF13">
    <property type="entry name" value="HEAT SHOCK PROTEIN 22-RELATED"/>
    <property type="match status" value="1"/>
</dbReference>
<dbReference type="SMR" id="A0A482XG84"/>
<organism evidence="7 8">
    <name type="scientific">Laodelphax striatellus</name>
    <name type="common">Small brown planthopper</name>
    <name type="synonym">Delphax striatella</name>
    <dbReference type="NCBI Taxonomy" id="195883"/>
    <lineage>
        <taxon>Eukaryota</taxon>
        <taxon>Metazoa</taxon>
        <taxon>Ecdysozoa</taxon>
        <taxon>Arthropoda</taxon>
        <taxon>Hexapoda</taxon>
        <taxon>Insecta</taxon>
        <taxon>Pterygota</taxon>
        <taxon>Neoptera</taxon>
        <taxon>Paraneoptera</taxon>
        <taxon>Hemiptera</taxon>
        <taxon>Auchenorrhyncha</taxon>
        <taxon>Fulgoroidea</taxon>
        <taxon>Delphacidae</taxon>
        <taxon>Criomorphinae</taxon>
        <taxon>Laodelphax</taxon>
    </lineage>
</organism>
<evidence type="ECO:0000256" key="5">
    <source>
        <dbReference type="RuleBase" id="RU003616"/>
    </source>
</evidence>
<feature type="binding site" evidence="3">
    <location>
        <position position="101"/>
    </location>
    <ligand>
        <name>Zn(2+)</name>
        <dbReference type="ChEBI" id="CHEBI:29105"/>
        <label>1</label>
    </ligand>
</feature>
<evidence type="ECO:0000313" key="8">
    <source>
        <dbReference type="Proteomes" id="UP000291343"/>
    </source>
</evidence>
<dbReference type="Gene3D" id="2.60.40.790">
    <property type="match status" value="1"/>
</dbReference>
<dbReference type="STRING" id="195883.A0A482XG84"/>
<dbReference type="PIRSF" id="PIRSF036514">
    <property type="entry name" value="Sm_HSP_B1"/>
    <property type="match status" value="1"/>
</dbReference>
<evidence type="ECO:0000256" key="2">
    <source>
        <dbReference type="PIRNR" id="PIRNR036514"/>
    </source>
</evidence>
<gene>
    <name evidence="7" type="ORF">LSTR_LSTR015700</name>
</gene>
<dbReference type="OrthoDB" id="1431247at2759"/>
<dbReference type="Pfam" id="PF00011">
    <property type="entry name" value="HSP20"/>
    <property type="match status" value="1"/>
</dbReference>
<dbReference type="GO" id="GO:0009408">
    <property type="term" value="P:response to heat"/>
    <property type="evidence" value="ECO:0007669"/>
    <property type="project" value="UniProtKB-ARBA"/>
</dbReference>
<dbReference type="PANTHER" id="PTHR45640">
    <property type="entry name" value="HEAT SHOCK PROTEIN HSP-12.2-RELATED"/>
    <property type="match status" value="1"/>
</dbReference>
<dbReference type="GO" id="GO:0051082">
    <property type="term" value="F:unfolded protein binding"/>
    <property type="evidence" value="ECO:0007669"/>
    <property type="project" value="TreeGrafter"/>
</dbReference>
<feature type="domain" description="SHSP" evidence="6">
    <location>
        <begin position="53"/>
        <end position="162"/>
    </location>
</feature>
<comment type="caution">
    <text evidence="7">The sequence shown here is derived from an EMBL/GenBank/DDBJ whole genome shotgun (WGS) entry which is preliminary data.</text>
</comment>
<name>A0A482XG84_LAOST</name>
<dbReference type="GO" id="GO:0042026">
    <property type="term" value="P:protein refolding"/>
    <property type="evidence" value="ECO:0007669"/>
    <property type="project" value="TreeGrafter"/>
</dbReference>
<proteinExistence type="inferred from homology"/>
<keyword evidence="1" id="KW-0346">Stress response</keyword>
<dbReference type="AlphaFoldDB" id="A0A482XG84"/>
<dbReference type="GO" id="GO:0005634">
    <property type="term" value="C:nucleus"/>
    <property type="evidence" value="ECO:0007669"/>
    <property type="project" value="TreeGrafter"/>
</dbReference>
<dbReference type="Proteomes" id="UP000291343">
    <property type="component" value="Unassembled WGS sequence"/>
</dbReference>
<dbReference type="GO" id="GO:0046872">
    <property type="term" value="F:metal ion binding"/>
    <property type="evidence" value="ECO:0007669"/>
    <property type="project" value="UniProtKB-KW"/>
</dbReference>
<sequence length="199" mass="22337">MSLLLRDLLDDIYNPANIYDQHFGLGLLNDELQPSSHSLLSVPLSSGYVRPWRHLHSDNSGVSTIEADKNNFKVNLDVQQFKPEEISVKLSGNDLVIEGKHEERKDKHGYVSRQFTRRYTIPDNFDLEKLESKLSSDGILSLMAPKKIEASTTQRSIPIVRTNQPALKQQHIPGTFAVLKNQLLVLDPLIPNLSSLGTG</sequence>
<accession>A0A482XG84</accession>
<keyword evidence="8" id="KW-1185">Reference proteome</keyword>
<dbReference type="GO" id="GO:0005737">
    <property type="term" value="C:cytoplasm"/>
    <property type="evidence" value="ECO:0007669"/>
    <property type="project" value="TreeGrafter"/>
</dbReference>
<dbReference type="InterPro" id="IPR001436">
    <property type="entry name" value="Alpha-crystallin/sHSP_animal"/>
</dbReference>
<evidence type="ECO:0000256" key="1">
    <source>
        <dbReference type="ARBA" id="ARBA00023016"/>
    </source>
</evidence>
<dbReference type="InParanoid" id="A0A482XG84"/>
<evidence type="ECO:0000256" key="4">
    <source>
        <dbReference type="PROSITE-ProRule" id="PRU00285"/>
    </source>
</evidence>
<evidence type="ECO:0000259" key="6">
    <source>
        <dbReference type="PROSITE" id="PS01031"/>
    </source>
</evidence>
<comment type="similarity">
    <text evidence="2 4 5">Belongs to the small heat shock protein (HSP20) family.</text>
</comment>
<dbReference type="PROSITE" id="PS01031">
    <property type="entry name" value="SHSP"/>
    <property type="match status" value="1"/>
</dbReference>
<dbReference type="InterPro" id="IPR055269">
    <property type="entry name" value="Alpha-crystallin/HSP_16"/>
</dbReference>
<feature type="binding site" evidence="3">
    <location>
        <position position="103"/>
    </location>
    <ligand>
        <name>Zn(2+)</name>
        <dbReference type="ChEBI" id="CHEBI:29105"/>
        <label>1</label>
    </ligand>
</feature>
<evidence type="ECO:0000256" key="3">
    <source>
        <dbReference type="PIRSR" id="PIRSR036514-1"/>
    </source>
</evidence>
<dbReference type="CDD" id="cd06526">
    <property type="entry name" value="metazoan_ACD"/>
    <property type="match status" value="1"/>
</dbReference>
<dbReference type="SUPFAM" id="SSF49764">
    <property type="entry name" value="HSP20-like chaperones"/>
    <property type="match status" value="1"/>
</dbReference>
<dbReference type="PRINTS" id="PR00299">
    <property type="entry name" value="ACRYSTALLIN"/>
</dbReference>
<keyword evidence="3" id="KW-0479">Metal-binding</keyword>
<dbReference type="InterPro" id="IPR002068">
    <property type="entry name" value="A-crystallin/Hsp20_dom"/>
</dbReference>
<reference evidence="7 8" key="1">
    <citation type="journal article" date="2017" name="Gigascience">
        <title>Genome sequence of the small brown planthopper, Laodelphax striatellus.</title>
        <authorList>
            <person name="Zhu J."/>
            <person name="Jiang F."/>
            <person name="Wang X."/>
            <person name="Yang P."/>
            <person name="Bao Y."/>
            <person name="Zhao W."/>
            <person name="Wang W."/>
            <person name="Lu H."/>
            <person name="Wang Q."/>
            <person name="Cui N."/>
            <person name="Li J."/>
            <person name="Chen X."/>
            <person name="Luo L."/>
            <person name="Yu J."/>
            <person name="Kang L."/>
            <person name="Cui F."/>
        </authorList>
    </citation>
    <scope>NUCLEOTIDE SEQUENCE [LARGE SCALE GENOMIC DNA]</scope>
    <source>
        <strain evidence="7">Lst14</strain>
    </source>
</reference>
<feature type="binding site" evidence="3">
    <location>
        <position position="108"/>
    </location>
    <ligand>
        <name>Zn(2+)</name>
        <dbReference type="ChEBI" id="CHEBI:29105"/>
        <label>1</label>
    </ligand>
</feature>
<dbReference type="InterPro" id="IPR008978">
    <property type="entry name" value="HSP20-like_chaperone"/>
</dbReference>
<evidence type="ECO:0000313" key="7">
    <source>
        <dbReference type="EMBL" id="RZF44361.1"/>
    </source>
</evidence>
<dbReference type="EMBL" id="QKKF02010913">
    <property type="protein sequence ID" value="RZF44361.1"/>
    <property type="molecule type" value="Genomic_DNA"/>
</dbReference>
<protein>
    <recommendedName>
        <fullName evidence="6">SHSP domain-containing protein</fullName>
    </recommendedName>
</protein>
<keyword evidence="3" id="KW-0862">Zinc</keyword>